<dbReference type="AlphaFoldDB" id="A0AAE3J3N1"/>
<evidence type="ECO:0000313" key="2">
    <source>
        <dbReference type="Proteomes" id="UP001208041"/>
    </source>
</evidence>
<keyword evidence="2" id="KW-1185">Reference proteome</keyword>
<dbReference type="Proteomes" id="UP001208041">
    <property type="component" value="Unassembled WGS sequence"/>
</dbReference>
<organism evidence="1 2">
    <name type="scientific">Halocynthiibacter halioticoli</name>
    <dbReference type="NCBI Taxonomy" id="2986804"/>
    <lineage>
        <taxon>Bacteria</taxon>
        <taxon>Pseudomonadati</taxon>
        <taxon>Pseudomonadota</taxon>
        <taxon>Alphaproteobacteria</taxon>
        <taxon>Rhodobacterales</taxon>
        <taxon>Paracoccaceae</taxon>
        <taxon>Halocynthiibacter</taxon>
    </lineage>
</organism>
<dbReference type="RefSeq" id="WP_263955047.1">
    <property type="nucleotide sequence ID" value="NZ_JAOYFC010000009.1"/>
</dbReference>
<dbReference type="EMBL" id="JAOYFC010000009">
    <property type="protein sequence ID" value="MCV6826081.1"/>
    <property type="molecule type" value="Genomic_DNA"/>
</dbReference>
<evidence type="ECO:0000313" key="1">
    <source>
        <dbReference type="EMBL" id="MCV6826081.1"/>
    </source>
</evidence>
<comment type="caution">
    <text evidence="1">The sequence shown here is derived from an EMBL/GenBank/DDBJ whole genome shotgun (WGS) entry which is preliminary data.</text>
</comment>
<accession>A0AAE3J3N1</accession>
<reference evidence="1" key="1">
    <citation type="submission" date="2022-10" db="EMBL/GenBank/DDBJ databases">
        <authorList>
            <person name="Yue Y."/>
        </authorList>
    </citation>
    <scope>NUCLEOTIDE SEQUENCE</scope>
    <source>
        <strain evidence="1">Z654</strain>
    </source>
</reference>
<name>A0AAE3J3N1_9RHOB</name>
<protein>
    <submittedName>
        <fullName evidence="1">Uncharacterized protein</fullName>
    </submittedName>
</protein>
<sequence>MAKRTPPTTYTTPGLDLDFAPYSSSILQEIIKQVGYPASNADRAYVYRIITRLNAAATLHRFELDRASEPTDHMNERVLKQVARVTQSLHSLLPIVSEEGAVTEDACNPCISDGIARLLEPSLRTSMQNRLVAINNEQAGTVSAEELFGARSSAEILLQLSEHCALLAEAATYQLKQNQADADPDNAGDESPDADTNQIANAKFTFELIKVYVDLFARSPGVSKSSIDGKPSGPLIRFLRACFNHIPNQSPSDATFVRWIREANTRFA</sequence>
<proteinExistence type="predicted"/>
<gene>
    <name evidence="1" type="ORF">OH136_16080</name>
</gene>